<proteinExistence type="predicted"/>
<dbReference type="EMBL" id="CP029149">
    <property type="protein sequence ID" value="QHN66161.1"/>
    <property type="molecule type" value="Genomic_DNA"/>
</dbReference>
<dbReference type="InterPro" id="IPR004843">
    <property type="entry name" value="Calcineurin-like_PHP"/>
</dbReference>
<dbReference type="KEGG" id="bcad:DBX24_08900"/>
<dbReference type="InterPro" id="IPR029052">
    <property type="entry name" value="Metallo-depent_PP-like"/>
</dbReference>
<feature type="chain" id="PRO_5026689412" evidence="1">
    <location>
        <begin position="22"/>
        <end position="387"/>
    </location>
</feature>
<evidence type="ECO:0000313" key="3">
    <source>
        <dbReference type="EMBL" id="QHN66161.1"/>
    </source>
</evidence>
<dbReference type="SUPFAM" id="SSF56300">
    <property type="entry name" value="Metallo-dependent phosphatases"/>
    <property type="match status" value="1"/>
</dbReference>
<reference evidence="3 4" key="1">
    <citation type="submission" date="2018-04" db="EMBL/GenBank/DDBJ databases">
        <title>Characteristic and Complete Genome Sequencing of A Novel Member of Infective Endocarditis Causative Bacteria: Bergeyella cardium QL-PH.</title>
        <authorList>
            <person name="Pan H."/>
            <person name="Sun E."/>
            <person name="Zhang Y."/>
        </authorList>
    </citation>
    <scope>NUCLEOTIDE SEQUENCE [LARGE SCALE GENOMIC DNA]</scope>
    <source>
        <strain evidence="3 4">HPQL</strain>
    </source>
</reference>
<dbReference type="OrthoDB" id="7550081at2"/>
<organism evidence="3 4">
    <name type="scientific">Bergeyella cardium</name>
    <dbReference type="NCBI Taxonomy" id="1585976"/>
    <lineage>
        <taxon>Bacteria</taxon>
        <taxon>Pseudomonadati</taxon>
        <taxon>Bacteroidota</taxon>
        <taxon>Flavobacteriia</taxon>
        <taxon>Flavobacteriales</taxon>
        <taxon>Weeksellaceae</taxon>
        <taxon>Bergeyella</taxon>
    </lineage>
</organism>
<evidence type="ECO:0000256" key="1">
    <source>
        <dbReference type="SAM" id="SignalP"/>
    </source>
</evidence>
<name>A0A6P1QZ38_9FLAO</name>
<dbReference type="PANTHER" id="PTHR46546:SF4">
    <property type="entry name" value="SHEWANELLA-LIKE PROTEIN PHOSPHATASE 1"/>
    <property type="match status" value="1"/>
</dbReference>
<sequence length="387" mass="44163">MDTKKLLLALGLFMMSAPTLFYSQLTPHISEKRLSKDTSKADIDGVYIFYNDEGAVAKQVIKKNGTPIVKTKHFKKSITGKKFQILVNDKEHFPTRIQKQLQNQPSVYPMPEKFIAISDIEGEYNAFRTFLINNKVIDKNNQWIFGSGHLITLGDFFDRGLLVTQTLWLIYSLEEQAEKAGGKVHFILGNHDIMNMSHDFRYVRKKYFENARLMNEEYINFYKPNTELGRWLGTKNIIEKIGSYVFVHAGISKEVSDLNLSIPEMNSIARRYYFNTKSAQTSSDKLANGLYMYAKSPTWYRGFGKADIDRSDFEEIRQKMGADKFVIGHTLHTTITYLLDKKVIDIDVHHAGGKTQGLLVENGKEYAVDIHGNTSAIVENASPEDGD</sequence>
<evidence type="ECO:0000313" key="4">
    <source>
        <dbReference type="Proteomes" id="UP000464318"/>
    </source>
</evidence>
<dbReference type="PANTHER" id="PTHR46546">
    <property type="entry name" value="SHEWANELLA-LIKE PROTEIN PHOSPHATASE 1"/>
    <property type="match status" value="1"/>
</dbReference>
<feature type="domain" description="Calcineurin-like phosphoesterase" evidence="2">
    <location>
        <begin position="113"/>
        <end position="330"/>
    </location>
</feature>
<dbReference type="AlphaFoldDB" id="A0A6P1QZ38"/>
<protein>
    <submittedName>
        <fullName evidence="3">Metallophosphoesterase</fullName>
    </submittedName>
</protein>
<accession>A0A6P1QZ38</accession>
<dbReference type="Proteomes" id="UP000464318">
    <property type="component" value="Chromosome"/>
</dbReference>
<dbReference type="GO" id="GO:0016787">
    <property type="term" value="F:hydrolase activity"/>
    <property type="evidence" value="ECO:0007669"/>
    <property type="project" value="InterPro"/>
</dbReference>
<dbReference type="Gene3D" id="3.60.21.10">
    <property type="match status" value="1"/>
</dbReference>
<feature type="signal peptide" evidence="1">
    <location>
        <begin position="1"/>
        <end position="21"/>
    </location>
</feature>
<gene>
    <name evidence="3" type="ORF">DBX24_08900</name>
</gene>
<evidence type="ECO:0000259" key="2">
    <source>
        <dbReference type="Pfam" id="PF00149"/>
    </source>
</evidence>
<keyword evidence="1" id="KW-0732">Signal</keyword>
<keyword evidence="4" id="KW-1185">Reference proteome</keyword>
<dbReference type="Pfam" id="PF00149">
    <property type="entry name" value="Metallophos"/>
    <property type="match status" value="1"/>
</dbReference>